<evidence type="ECO:0000313" key="2">
    <source>
        <dbReference type="EMBL" id="SEI58644.1"/>
    </source>
</evidence>
<dbReference type="AlphaFoldDB" id="A0A1H6RYG4"/>
<protein>
    <submittedName>
        <fullName evidence="2">Uncharacterized protein</fullName>
    </submittedName>
</protein>
<organism evidence="2 3">
    <name type="scientific">Azotobacter beijerinckii</name>
    <dbReference type="NCBI Taxonomy" id="170623"/>
    <lineage>
        <taxon>Bacteria</taxon>
        <taxon>Pseudomonadati</taxon>
        <taxon>Pseudomonadota</taxon>
        <taxon>Gammaproteobacteria</taxon>
        <taxon>Pseudomonadales</taxon>
        <taxon>Pseudomonadaceae</taxon>
        <taxon>Azotobacter</taxon>
    </lineage>
</organism>
<proteinExistence type="predicted"/>
<dbReference type="EMBL" id="FNYO01000010">
    <property type="protein sequence ID" value="SEI58644.1"/>
    <property type="molecule type" value="Genomic_DNA"/>
</dbReference>
<accession>A0A1H6RYG4</accession>
<gene>
    <name evidence="2" type="ORF">SAMN04244579_01261</name>
</gene>
<feature type="region of interest" description="Disordered" evidence="1">
    <location>
        <begin position="161"/>
        <end position="197"/>
    </location>
</feature>
<reference evidence="2 3" key="1">
    <citation type="submission" date="2016-10" db="EMBL/GenBank/DDBJ databases">
        <authorList>
            <person name="de Groot N.N."/>
        </authorList>
    </citation>
    <scope>NUCLEOTIDE SEQUENCE [LARGE SCALE GENOMIC DNA]</scope>
    <source>
        <strain evidence="2 3">DSM 1041</strain>
    </source>
</reference>
<evidence type="ECO:0000256" key="1">
    <source>
        <dbReference type="SAM" id="MobiDB-lite"/>
    </source>
</evidence>
<dbReference type="RefSeq" id="WP_090898070.1">
    <property type="nucleotide sequence ID" value="NZ_FNYO01000010.1"/>
</dbReference>
<dbReference type="Proteomes" id="UP000199005">
    <property type="component" value="Unassembled WGS sequence"/>
</dbReference>
<feature type="compositionally biased region" description="Basic residues" evidence="1">
    <location>
        <begin position="186"/>
        <end position="197"/>
    </location>
</feature>
<evidence type="ECO:0000313" key="3">
    <source>
        <dbReference type="Proteomes" id="UP000199005"/>
    </source>
</evidence>
<name>A0A1H6RYG4_9GAMM</name>
<sequence>MSTAERYIETPVGSKVGHIWGRLQILGISSYLTQRANAPRDDLDHSELRTIAVPVGTVAVVPMPNLWFLGHGELEPANIDPLDENGSVTWHSNDRPWGLGWVHVSVIDVNEPDYSAVPPTQSAQLRIKLHLCDLNADDSLFGAVGYTLLFLGRARSDTTRATEASAASERRPLPPQAGEESGGGERRRHLIQRRKLG</sequence>